<name>A0A2P6QR74_ROSCH</name>
<evidence type="ECO:0000313" key="4">
    <source>
        <dbReference type="EMBL" id="PRQ36647.1"/>
    </source>
</evidence>
<proteinExistence type="predicted"/>
<dbReference type="InterPro" id="IPR035979">
    <property type="entry name" value="RBD_domain_sf"/>
</dbReference>
<evidence type="ECO:0000256" key="1">
    <source>
        <dbReference type="PROSITE-ProRule" id="PRU00176"/>
    </source>
</evidence>
<dbReference type="PROSITE" id="PS50102">
    <property type="entry name" value="RRM"/>
    <property type="match status" value="1"/>
</dbReference>
<organism evidence="4 5">
    <name type="scientific">Rosa chinensis</name>
    <name type="common">China rose</name>
    <dbReference type="NCBI Taxonomy" id="74649"/>
    <lineage>
        <taxon>Eukaryota</taxon>
        <taxon>Viridiplantae</taxon>
        <taxon>Streptophyta</taxon>
        <taxon>Embryophyta</taxon>
        <taxon>Tracheophyta</taxon>
        <taxon>Spermatophyta</taxon>
        <taxon>Magnoliopsida</taxon>
        <taxon>eudicotyledons</taxon>
        <taxon>Gunneridae</taxon>
        <taxon>Pentapetalae</taxon>
        <taxon>rosids</taxon>
        <taxon>fabids</taxon>
        <taxon>Rosales</taxon>
        <taxon>Rosaceae</taxon>
        <taxon>Rosoideae</taxon>
        <taxon>Rosoideae incertae sedis</taxon>
        <taxon>Rosa</taxon>
    </lineage>
</organism>
<dbReference type="InterPro" id="IPR012677">
    <property type="entry name" value="Nucleotide-bd_a/b_plait_sf"/>
</dbReference>
<dbReference type="EMBL" id="PDCK01000042">
    <property type="protein sequence ID" value="PRQ36647.1"/>
    <property type="molecule type" value="Genomic_DNA"/>
</dbReference>
<dbReference type="GO" id="GO:0003723">
    <property type="term" value="F:RNA binding"/>
    <property type="evidence" value="ECO:0007669"/>
    <property type="project" value="UniProtKB-UniRule"/>
</dbReference>
<evidence type="ECO:0000256" key="2">
    <source>
        <dbReference type="SAM" id="MobiDB-lite"/>
    </source>
</evidence>
<keyword evidence="1" id="KW-0694">RNA-binding</keyword>
<dbReference type="Proteomes" id="UP000238479">
    <property type="component" value="Chromosome 4"/>
</dbReference>
<dbReference type="AlphaFoldDB" id="A0A2P6QR74"/>
<gene>
    <name evidence="4" type="ORF">RchiOBHm_Chr4g0393941</name>
</gene>
<dbReference type="SMART" id="SM00360">
    <property type="entry name" value="RRM"/>
    <property type="match status" value="2"/>
</dbReference>
<dbReference type="Gramene" id="PRQ36647">
    <property type="protein sequence ID" value="PRQ36647"/>
    <property type="gene ID" value="RchiOBHm_Chr4g0393941"/>
</dbReference>
<protein>
    <submittedName>
        <fullName evidence="4">Putative nucleotide-binding alpha-beta plait domain-containing protein</fullName>
    </submittedName>
</protein>
<dbReference type="PANTHER" id="PTHR34568">
    <property type="entry name" value="RRM DOMAIN-CONTAINING PROTEIN"/>
    <property type="match status" value="1"/>
</dbReference>
<dbReference type="OrthoDB" id="1938644at2759"/>
<dbReference type="CDD" id="cd00590">
    <property type="entry name" value="RRM_SF"/>
    <property type="match status" value="1"/>
</dbReference>
<reference evidence="4 5" key="1">
    <citation type="journal article" date="2018" name="Nat. Genet.">
        <title>The Rosa genome provides new insights in the design of modern roses.</title>
        <authorList>
            <person name="Bendahmane M."/>
        </authorList>
    </citation>
    <scope>NUCLEOTIDE SEQUENCE [LARGE SCALE GENOMIC DNA]</scope>
    <source>
        <strain evidence="5">cv. Old Blush</strain>
    </source>
</reference>
<dbReference type="InterPro" id="IPR000504">
    <property type="entry name" value="RRM_dom"/>
</dbReference>
<sequence length="845" mass="92604">MTLNRLLLLPKPPPIHFHKLGLPKSTRWCSSSSSSGAQKPPNLEEQRAVATVEESDNKYVERHSGTFLNPTNFENEVGESWLTLRGIFTNLKAKMIGTPQSQKENTVEINDSTADKTVSEVIMTEDSPQDSEVGQPKHRMLMPKVIRDSQSCKQNISTGLRSDIVGENSSSDVLDATASNEVKVPKSLDSTGPGEAKNTIHSSADLVFSPQNKVAVTVSEVRTESVRENELTSDLLQIMRRSSLGNSAGQVASNGKRLHGGHKDVEHGINGSLVQTLEPFADSQNNEKRVTETAASNVIWKRSSKDIGQSGVKTESHRQLEVGVFGSDFDCLSSLTHKLPGEPSRILHKDIGNASTVVGNGNPQPGKRTIFDQPPTAGSDVGKMPSSSSGPQQVRGLAKMFMKAMNGQKADVITSKKSDTLASNVVLELLNETNDKTGKEDTGNRFDINGLIGCIKELPRESSTITSQNCSTPNNTGLLIKKVGSVKKVRSHANVRQSDAKRKESLLRVHAMGKETSKEDLNKIPGTSCQKEESTESKVLVRFLHKRVEESAISKAFDDCGSIMKIQLLPLIEGSNFRDGYVHFKTREGSHKALRKSELVIEGAHVVVDATSLEDVPNKISIPNLIGDPEVPLMLVKNPTRTVMIKQLTHGISSHQLKEALAFCGSGISSVFLGSSSSVAYVEFETEDAKERAIAAYSINVQEKQLLIFRIDVPRTTVIRITNIDDTAFSSKLVPGKITSICSSYGELYKQKLRGKAILDVYFKLAEWPNILSILNRLNGMEVDGDRLIAQPAPIFPPPILQVLWSKPDERIHVKSVLQRLLQTSELPVELSNIATKYHGDKYFE</sequence>
<feature type="region of interest" description="Disordered" evidence="2">
    <location>
        <begin position="357"/>
        <end position="392"/>
    </location>
</feature>
<feature type="domain" description="RRM" evidence="3">
    <location>
        <begin position="537"/>
        <end position="613"/>
    </location>
</feature>
<dbReference type="Gene3D" id="3.30.70.330">
    <property type="match status" value="2"/>
</dbReference>
<dbReference type="Pfam" id="PF00076">
    <property type="entry name" value="RRM_1"/>
    <property type="match status" value="1"/>
</dbReference>
<evidence type="ECO:0000259" key="3">
    <source>
        <dbReference type="PROSITE" id="PS50102"/>
    </source>
</evidence>
<dbReference type="OMA" id="CKENIST"/>
<evidence type="ECO:0000313" key="5">
    <source>
        <dbReference type="Proteomes" id="UP000238479"/>
    </source>
</evidence>
<comment type="caution">
    <text evidence="4">The sequence shown here is derived from an EMBL/GenBank/DDBJ whole genome shotgun (WGS) entry which is preliminary data.</text>
</comment>
<dbReference type="InterPro" id="IPR058942">
    <property type="entry name" value="AT3G52170-like"/>
</dbReference>
<keyword evidence="5" id="KW-1185">Reference proteome</keyword>
<accession>A0A2P6QR74</accession>
<dbReference type="PANTHER" id="PTHR34568:SF5">
    <property type="entry name" value="RNA-BINDING (RRM_RBD_RNP MOTIFS) FAMILY PROTEIN"/>
    <property type="match status" value="1"/>
</dbReference>
<dbReference type="SUPFAM" id="SSF54928">
    <property type="entry name" value="RNA-binding domain, RBD"/>
    <property type="match status" value="2"/>
</dbReference>